<evidence type="ECO:0000313" key="2">
    <source>
        <dbReference type="Proteomes" id="UP000674416"/>
    </source>
</evidence>
<dbReference type="InterPro" id="IPR036614">
    <property type="entry name" value="RusA-like_sf"/>
</dbReference>
<proteinExistence type="predicted"/>
<dbReference type="InterPro" id="IPR008822">
    <property type="entry name" value="Endonuclease_RusA-like"/>
</dbReference>
<dbReference type="SUPFAM" id="SSF103084">
    <property type="entry name" value="Holliday junction resolvase RusA"/>
    <property type="match status" value="1"/>
</dbReference>
<organism evidence="1 2">
    <name type="scientific">Bacillus capparidis</name>
    <dbReference type="NCBI Taxonomy" id="1840411"/>
    <lineage>
        <taxon>Bacteria</taxon>
        <taxon>Bacillati</taxon>
        <taxon>Bacillota</taxon>
        <taxon>Bacilli</taxon>
        <taxon>Bacillales</taxon>
        <taxon>Bacillaceae</taxon>
        <taxon>Bacillus</taxon>
    </lineage>
</organism>
<keyword evidence="2" id="KW-1185">Reference proteome</keyword>
<gene>
    <name evidence="1" type="ORF">JOC74_000174</name>
</gene>
<evidence type="ECO:0000313" key="1">
    <source>
        <dbReference type="EMBL" id="MBP1079686.1"/>
    </source>
</evidence>
<name>A0ABS4CQ51_9BACI</name>
<dbReference type="Pfam" id="PF05866">
    <property type="entry name" value="RusA"/>
    <property type="match status" value="1"/>
</dbReference>
<dbReference type="RefSeq" id="WP_225970326.1">
    <property type="nucleotide sequence ID" value="NZ_JAFDST010000001.1"/>
</dbReference>
<reference evidence="1 2" key="1">
    <citation type="submission" date="2021-01" db="EMBL/GenBank/DDBJ databases">
        <title>Genomic Encyclopedia of Type Strains, Phase IV (KMG-IV): sequencing the most valuable type-strain genomes for metagenomic binning, comparative biology and taxonomic classification.</title>
        <authorList>
            <person name="Goeker M."/>
        </authorList>
    </citation>
    <scope>NUCLEOTIDE SEQUENCE [LARGE SCALE GENOMIC DNA]</scope>
    <source>
        <strain evidence="1 2">DSM 103394</strain>
    </source>
</reference>
<dbReference type="Proteomes" id="UP000674416">
    <property type="component" value="Unassembled WGS sequence"/>
</dbReference>
<dbReference type="Gene3D" id="3.30.1330.70">
    <property type="entry name" value="Holliday junction resolvase RusA"/>
    <property type="match status" value="1"/>
</dbReference>
<comment type="caution">
    <text evidence="1">The sequence shown here is derived from an EMBL/GenBank/DDBJ whole genome shotgun (WGS) entry which is preliminary data.</text>
</comment>
<protein>
    <submittedName>
        <fullName evidence="1">Holliday junction resolvase RusA-like endonuclease</fullName>
    </submittedName>
</protein>
<dbReference type="EMBL" id="JAFDST010000001">
    <property type="protein sequence ID" value="MBP1079686.1"/>
    <property type="molecule type" value="Genomic_DNA"/>
</dbReference>
<sequence length="72" mass="8019">MPIPSSWSGKKKEAAVVTQHCKKPDIDNLTKGLFDSLNQLIWADDNQVVSISVYKVYEETPSIEVLVKEVAS</sequence>
<accession>A0ABS4CQ51</accession>